<keyword evidence="1" id="KW-1133">Transmembrane helix</keyword>
<organism evidence="2">
    <name type="scientific">bioreactor metagenome</name>
    <dbReference type="NCBI Taxonomy" id="1076179"/>
    <lineage>
        <taxon>unclassified sequences</taxon>
        <taxon>metagenomes</taxon>
        <taxon>ecological metagenomes</taxon>
    </lineage>
</organism>
<comment type="caution">
    <text evidence="2">The sequence shown here is derived from an EMBL/GenBank/DDBJ whole genome shotgun (WGS) entry which is preliminary data.</text>
</comment>
<keyword evidence="1" id="KW-0472">Membrane</keyword>
<feature type="transmembrane region" description="Helical" evidence="1">
    <location>
        <begin position="32"/>
        <end position="63"/>
    </location>
</feature>
<name>A0A644YMQ3_9ZZZZ</name>
<evidence type="ECO:0000256" key="1">
    <source>
        <dbReference type="SAM" id="Phobius"/>
    </source>
</evidence>
<gene>
    <name evidence="2" type="ORF">SDC9_75818</name>
</gene>
<reference evidence="2" key="1">
    <citation type="submission" date="2019-08" db="EMBL/GenBank/DDBJ databases">
        <authorList>
            <person name="Kucharzyk K."/>
            <person name="Murdoch R.W."/>
            <person name="Higgins S."/>
            <person name="Loffler F."/>
        </authorList>
    </citation>
    <scope>NUCLEOTIDE SEQUENCE</scope>
</reference>
<dbReference type="AlphaFoldDB" id="A0A644YMQ3"/>
<proteinExistence type="predicted"/>
<dbReference type="EMBL" id="VSSQ01005471">
    <property type="protein sequence ID" value="MPM29278.1"/>
    <property type="molecule type" value="Genomic_DNA"/>
</dbReference>
<keyword evidence="1" id="KW-0812">Transmembrane</keyword>
<evidence type="ECO:0000313" key="2">
    <source>
        <dbReference type="EMBL" id="MPM29278.1"/>
    </source>
</evidence>
<protein>
    <submittedName>
        <fullName evidence="2">Uncharacterized protein</fullName>
    </submittedName>
</protein>
<sequence>MNTDNITTNDVREISHPQIAKRANITTITSSLLLILAGILAVILWSGVAGVILIIAGAIVYIIKPKTEIYEPTGCHIERKSYFLSSEKSEITRKILEGELNDSTEPVQFLQQGGTRLDVLISKDRDFAAWQVFHFVPHKYVPVSKVYTLTGPPAVQFARFIKRSDKG</sequence>
<accession>A0A644YMQ3</accession>